<reference evidence="2 3" key="1">
    <citation type="submission" date="2017-04" db="EMBL/GenBank/DDBJ databases">
        <authorList>
            <person name="Afonso C.L."/>
            <person name="Miller P.J."/>
            <person name="Scott M.A."/>
            <person name="Spackman E."/>
            <person name="Goraichik I."/>
            <person name="Dimitrov K.M."/>
            <person name="Suarez D.L."/>
            <person name="Swayne D.E."/>
        </authorList>
    </citation>
    <scope>NUCLEOTIDE SEQUENCE [LARGE SCALE GENOMIC DNA]</scope>
    <source>
        <strain evidence="2 3">VK13</strain>
    </source>
</reference>
<dbReference type="STRING" id="1938817.SAMN06296008_102175"/>
<keyword evidence="2" id="KW-0675">Receptor</keyword>
<dbReference type="OrthoDB" id="8678477at2"/>
<dbReference type="RefSeq" id="WP_084282496.1">
    <property type="nucleotide sequence ID" value="NZ_FWXJ01000002.1"/>
</dbReference>
<comment type="similarity">
    <text evidence="1">Belongs to the UPF0065 (bug) family.</text>
</comment>
<dbReference type="SUPFAM" id="SSF53850">
    <property type="entry name" value="Periplasmic binding protein-like II"/>
    <property type="match status" value="1"/>
</dbReference>
<dbReference type="InterPro" id="IPR005064">
    <property type="entry name" value="BUG"/>
</dbReference>
<dbReference type="Proteomes" id="UP000192708">
    <property type="component" value="Unassembled WGS sequence"/>
</dbReference>
<dbReference type="InterPro" id="IPR042100">
    <property type="entry name" value="Bug_dom1"/>
</dbReference>
<dbReference type="PANTHER" id="PTHR42928:SF5">
    <property type="entry name" value="BLR1237 PROTEIN"/>
    <property type="match status" value="1"/>
</dbReference>
<organism evidence="2 3">
    <name type="scientific">Polynucleobacter kasalickyi</name>
    <dbReference type="NCBI Taxonomy" id="1938817"/>
    <lineage>
        <taxon>Bacteria</taxon>
        <taxon>Pseudomonadati</taxon>
        <taxon>Pseudomonadota</taxon>
        <taxon>Betaproteobacteria</taxon>
        <taxon>Burkholderiales</taxon>
        <taxon>Burkholderiaceae</taxon>
        <taxon>Polynucleobacter</taxon>
    </lineage>
</organism>
<proteinExistence type="inferred from homology"/>
<dbReference type="Pfam" id="PF03401">
    <property type="entry name" value="TctC"/>
    <property type="match status" value="1"/>
</dbReference>
<dbReference type="PANTHER" id="PTHR42928">
    <property type="entry name" value="TRICARBOXYLATE-BINDING PROTEIN"/>
    <property type="match status" value="1"/>
</dbReference>
<name>A0A1W1YAH9_9BURK</name>
<dbReference type="EMBL" id="FWXJ01000002">
    <property type="protein sequence ID" value="SMC33149.1"/>
    <property type="molecule type" value="Genomic_DNA"/>
</dbReference>
<protein>
    <submittedName>
        <fullName evidence="2">Tripartite-type tricarboxylate transporter, receptor component TctC</fullName>
    </submittedName>
</protein>
<accession>A0A1W1YAH9</accession>
<dbReference type="Gene3D" id="3.40.190.150">
    <property type="entry name" value="Bordetella uptake gene, domain 1"/>
    <property type="match status" value="1"/>
</dbReference>
<keyword evidence="3" id="KW-1185">Reference proteome</keyword>
<dbReference type="AlphaFoldDB" id="A0A1W1YAH9"/>
<dbReference type="CDD" id="cd13578">
    <property type="entry name" value="PBP2_Bug27"/>
    <property type="match status" value="1"/>
</dbReference>
<dbReference type="Gene3D" id="3.40.190.10">
    <property type="entry name" value="Periplasmic binding protein-like II"/>
    <property type="match status" value="1"/>
</dbReference>
<evidence type="ECO:0000256" key="1">
    <source>
        <dbReference type="ARBA" id="ARBA00006987"/>
    </source>
</evidence>
<gene>
    <name evidence="2" type="ORF">SAMN06296008_102175</name>
</gene>
<evidence type="ECO:0000313" key="3">
    <source>
        <dbReference type="Proteomes" id="UP000192708"/>
    </source>
</evidence>
<evidence type="ECO:0000313" key="2">
    <source>
        <dbReference type="EMBL" id="SMC33149.1"/>
    </source>
</evidence>
<dbReference type="PIRSF" id="PIRSF017082">
    <property type="entry name" value="YflP"/>
    <property type="match status" value="1"/>
</dbReference>
<sequence>MIKIKLTILFLLLILSPAKYAIDYPIKPVKVIVGFPPGSGADVLARVVSNKLSESMGQQFIVENRPGAGTNIGTNAVAKSTADGYTILVMTVANAINPALSTNLPFDIEKDFSPIVLAGFASNVLVINPNLGVKNITEFVELAKSKPGKLTFGSSGSGTSPHLAGELFTSKLGLNIVHVPYKGGPQALTDLLGGQIDSLFVITSTVLPHISSGKLKAIAVAGPKRTQLLPDLPTLDETVIPNFDVSTWIGFAVPTGTPNEIIVKLNQEMNKALDASDAQKKLIALGIETVGGTPNQLKVFLKEDLKKWANIAKIANIKTD</sequence>